<dbReference type="EMBL" id="JAYMYQ010000001">
    <property type="protein sequence ID" value="KAK7362673.1"/>
    <property type="molecule type" value="Genomic_DNA"/>
</dbReference>
<evidence type="ECO:0000313" key="1">
    <source>
        <dbReference type="EMBL" id="KAK7362673.1"/>
    </source>
</evidence>
<reference evidence="1 2" key="1">
    <citation type="submission" date="2024-01" db="EMBL/GenBank/DDBJ databases">
        <title>The genomes of 5 underutilized Papilionoideae crops provide insights into root nodulation and disease resistanc.</title>
        <authorList>
            <person name="Jiang F."/>
        </authorList>
    </citation>
    <scope>NUCLEOTIDE SEQUENCE [LARGE SCALE GENOMIC DNA]</scope>
    <source>
        <strain evidence="1">LVBAO_FW01</strain>
        <tissue evidence="1">Leaves</tissue>
    </source>
</reference>
<dbReference type="AlphaFoldDB" id="A0AAN9RDK0"/>
<accession>A0AAN9RDK0</accession>
<dbReference type="Proteomes" id="UP001367508">
    <property type="component" value="Unassembled WGS sequence"/>
</dbReference>
<organism evidence="1 2">
    <name type="scientific">Canavalia gladiata</name>
    <name type="common">Sword bean</name>
    <name type="synonym">Dolichos gladiatus</name>
    <dbReference type="NCBI Taxonomy" id="3824"/>
    <lineage>
        <taxon>Eukaryota</taxon>
        <taxon>Viridiplantae</taxon>
        <taxon>Streptophyta</taxon>
        <taxon>Embryophyta</taxon>
        <taxon>Tracheophyta</taxon>
        <taxon>Spermatophyta</taxon>
        <taxon>Magnoliopsida</taxon>
        <taxon>eudicotyledons</taxon>
        <taxon>Gunneridae</taxon>
        <taxon>Pentapetalae</taxon>
        <taxon>rosids</taxon>
        <taxon>fabids</taxon>
        <taxon>Fabales</taxon>
        <taxon>Fabaceae</taxon>
        <taxon>Papilionoideae</taxon>
        <taxon>50 kb inversion clade</taxon>
        <taxon>NPAAA clade</taxon>
        <taxon>indigoferoid/millettioid clade</taxon>
        <taxon>Phaseoleae</taxon>
        <taxon>Canavalia</taxon>
    </lineage>
</organism>
<keyword evidence="2" id="KW-1185">Reference proteome</keyword>
<comment type="caution">
    <text evidence="1">The sequence shown here is derived from an EMBL/GenBank/DDBJ whole genome shotgun (WGS) entry which is preliminary data.</text>
</comment>
<gene>
    <name evidence="1" type="ORF">VNO77_04793</name>
</gene>
<sequence>MDHKTIISDMVFKCALNQICNDLEAKRSSAQISSHSKSNGKRSFIAHDLHIHQQMLHCIHNPLEKNAEKHKKN</sequence>
<name>A0AAN9RDK0_CANGL</name>
<protein>
    <submittedName>
        <fullName evidence="1">Uncharacterized protein</fullName>
    </submittedName>
</protein>
<evidence type="ECO:0000313" key="2">
    <source>
        <dbReference type="Proteomes" id="UP001367508"/>
    </source>
</evidence>
<proteinExistence type="predicted"/>